<reference evidence="2" key="1">
    <citation type="submission" date="2017-02" db="EMBL/GenBank/DDBJ databases">
        <title>Genome of Microbulbifer agarilyticus GP101.</title>
        <authorList>
            <person name="Jung J."/>
            <person name="Bae S.S."/>
            <person name="Baek K."/>
        </authorList>
    </citation>
    <scope>NUCLEOTIDE SEQUENCE [LARGE SCALE GENOMIC DNA]</scope>
    <source>
        <strain evidence="2">GP101</strain>
    </source>
</reference>
<dbReference type="AlphaFoldDB" id="A0A1Q2M9P8"/>
<dbReference type="RefSeq" id="WP_077408093.1">
    <property type="nucleotide sequence ID" value="NZ_CP019650.1"/>
</dbReference>
<dbReference type="InterPro" id="IPR036046">
    <property type="entry name" value="Acylphosphatase-like_dom_sf"/>
</dbReference>
<dbReference type="SMART" id="SM01034">
    <property type="entry name" value="BLUF"/>
    <property type="match status" value="1"/>
</dbReference>
<accession>A0A1Q2M9P8</accession>
<dbReference type="OrthoDB" id="557705at2"/>
<protein>
    <submittedName>
        <fullName evidence="2">Blue light sensor protein</fullName>
    </submittedName>
</protein>
<dbReference type="EMBL" id="CP019650">
    <property type="protein sequence ID" value="AQQ69411.1"/>
    <property type="molecule type" value="Genomic_DNA"/>
</dbReference>
<organism evidence="2 3">
    <name type="scientific">Microbulbifer agarilyticus</name>
    <dbReference type="NCBI Taxonomy" id="260552"/>
    <lineage>
        <taxon>Bacteria</taxon>
        <taxon>Pseudomonadati</taxon>
        <taxon>Pseudomonadota</taxon>
        <taxon>Gammaproteobacteria</taxon>
        <taxon>Cellvibrionales</taxon>
        <taxon>Microbulbiferaceae</taxon>
        <taxon>Microbulbifer</taxon>
    </lineage>
</organism>
<dbReference type="GO" id="GO:0071949">
    <property type="term" value="F:FAD binding"/>
    <property type="evidence" value="ECO:0007669"/>
    <property type="project" value="InterPro"/>
</dbReference>
<keyword evidence="3" id="KW-1185">Reference proteome</keyword>
<evidence type="ECO:0000313" key="3">
    <source>
        <dbReference type="Proteomes" id="UP000188219"/>
    </source>
</evidence>
<dbReference type="eggNOG" id="COG3431">
    <property type="taxonomic scope" value="Bacteria"/>
</dbReference>
<dbReference type="Proteomes" id="UP000188219">
    <property type="component" value="Chromosome"/>
</dbReference>
<name>A0A1Q2M9P8_9GAMM</name>
<dbReference type="InterPro" id="IPR007024">
    <property type="entry name" value="BLUF_domain"/>
</dbReference>
<dbReference type="STRING" id="260552.Mag101_05910"/>
<dbReference type="GO" id="GO:0009882">
    <property type="term" value="F:blue light photoreceptor activity"/>
    <property type="evidence" value="ECO:0007669"/>
    <property type="project" value="InterPro"/>
</dbReference>
<evidence type="ECO:0000259" key="1">
    <source>
        <dbReference type="SMART" id="SM01034"/>
    </source>
</evidence>
<evidence type="ECO:0000313" key="2">
    <source>
        <dbReference type="EMBL" id="AQQ69411.1"/>
    </source>
</evidence>
<dbReference type="Gene3D" id="3.30.70.100">
    <property type="match status" value="1"/>
</dbReference>
<dbReference type="KEGG" id="maga:Mag101_05910"/>
<proteinExistence type="predicted"/>
<sequence length="170" mass="19040">MSDLIQLVYASRATFKPAPNSQGVEPSVARILMQSRRNNSRVDIGGVLYFGDGHFFQVLEGDRTVVTETYERITSDPRHSDATILSLKNTRERGFNEWSMKYVPVDDAVRAFLAKRGERNFAPFKFSGGDVEALVRLLHAQGEGGATKAKRKWDLGGLLRAPALLNPFRR</sequence>
<feature type="domain" description="BLUF" evidence="1">
    <location>
        <begin position="4"/>
        <end position="102"/>
    </location>
</feature>
<dbReference type="SUPFAM" id="SSF54975">
    <property type="entry name" value="Acylphosphatase/BLUF domain-like"/>
    <property type="match status" value="1"/>
</dbReference>
<dbReference type="Pfam" id="PF04940">
    <property type="entry name" value="BLUF"/>
    <property type="match status" value="1"/>
</dbReference>
<gene>
    <name evidence="2" type="ORF">Mag101_05910</name>
</gene>